<dbReference type="GO" id="GO:0009251">
    <property type="term" value="P:glucan catabolic process"/>
    <property type="evidence" value="ECO:0007669"/>
    <property type="project" value="TreeGrafter"/>
</dbReference>
<dbReference type="Gene3D" id="3.40.50.1700">
    <property type="entry name" value="Glycoside hydrolase family 3 C-terminal domain"/>
    <property type="match status" value="1"/>
</dbReference>
<feature type="domain" description="Glycoside hydrolase family 3 C-terminal" evidence="8">
    <location>
        <begin position="399"/>
        <end position="596"/>
    </location>
</feature>
<dbReference type="InterPro" id="IPR051915">
    <property type="entry name" value="Cellulose_Degrad_GH3"/>
</dbReference>
<dbReference type="Gene3D" id="3.20.20.300">
    <property type="entry name" value="Glycoside hydrolase, family 3, N-terminal domain"/>
    <property type="match status" value="1"/>
</dbReference>
<dbReference type="EC" id="3.2.1.21" evidence="3"/>
<dbReference type="PANTHER" id="PTHR30620">
    <property type="entry name" value="PERIPLASMIC BETA-GLUCOSIDASE-RELATED"/>
    <property type="match status" value="1"/>
</dbReference>
<dbReference type="Pfam" id="PF00933">
    <property type="entry name" value="Glyco_hydro_3"/>
    <property type="match status" value="1"/>
</dbReference>
<gene>
    <name evidence="9" type="ORF">A2227_00205</name>
</gene>
<organism evidence="9 10">
    <name type="scientific">Candidatus Falkowbacteria bacterium RIFOXYA2_FULL_47_19</name>
    <dbReference type="NCBI Taxonomy" id="1797994"/>
    <lineage>
        <taxon>Bacteria</taxon>
        <taxon>Candidatus Falkowiibacteriota</taxon>
    </lineage>
</organism>
<proteinExistence type="inferred from homology"/>
<comment type="catalytic activity">
    <reaction evidence="1">
        <text>Hydrolysis of terminal, non-reducing beta-D-glucosyl residues with release of beta-D-glucose.</text>
        <dbReference type="EC" id="3.2.1.21"/>
    </reaction>
</comment>
<evidence type="ECO:0000256" key="6">
    <source>
        <dbReference type="ARBA" id="ARBA00023295"/>
    </source>
</evidence>
<dbReference type="SUPFAM" id="SSF52279">
    <property type="entry name" value="Beta-D-glucan exohydrolase, C-terminal domain"/>
    <property type="match status" value="1"/>
</dbReference>
<evidence type="ECO:0000256" key="3">
    <source>
        <dbReference type="ARBA" id="ARBA00012744"/>
    </source>
</evidence>
<protein>
    <recommendedName>
        <fullName evidence="3">beta-glucosidase</fullName>
        <ecNumber evidence="3">3.2.1.21</ecNumber>
    </recommendedName>
</protein>
<dbReference type="InterPro" id="IPR036881">
    <property type="entry name" value="Glyco_hydro_3_C_sf"/>
</dbReference>
<evidence type="ECO:0000256" key="4">
    <source>
        <dbReference type="ARBA" id="ARBA00022729"/>
    </source>
</evidence>
<dbReference type="PANTHER" id="PTHR30620:SF16">
    <property type="entry name" value="LYSOSOMAL BETA GLUCOSIDASE"/>
    <property type="match status" value="1"/>
</dbReference>
<keyword evidence="5" id="KW-0378">Hydrolase</keyword>
<evidence type="ECO:0000313" key="10">
    <source>
        <dbReference type="Proteomes" id="UP000178367"/>
    </source>
</evidence>
<dbReference type="SUPFAM" id="SSF51445">
    <property type="entry name" value="(Trans)glycosidases"/>
    <property type="match status" value="1"/>
</dbReference>
<dbReference type="Pfam" id="PF01915">
    <property type="entry name" value="Glyco_hydro_3_C"/>
    <property type="match status" value="1"/>
</dbReference>
<feature type="domain" description="Glycoside hydrolase family 3 N-terminal" evidence="7">
    <location>
        <begin position="48"/>
        <end position="361"/>
    </location>
</feature>
<reference evidence="9 10" key="1">
    <citation type="journal article" date="2016" name="Nat. Commun.">
        <title>Thousands of microbial genomes shed light on interconnected biogeochemical processes in an aquifer system.</title>
        <authorList>
            <person name="Anantharaman K."/>
            <person name="Brown C.T."/>
            <person name="Hug L.A."/>
            <person name="Sharon I."/>
            <person name="Castelle C.J."/>
            <person name="Probst A.J."/>
            <person name="Thomas B.C."/>
            <person name="Singh A."/>
            <person name="Wilkins M.J."/>
            <person name="Karaoz U."/>
            <person name="Brodie E.L."/>
            <person name="Williams K.H."/>
            <person name="Hubbard S.S."/>
            <person name="Banfield J.F."/>
        </authorList>
    </citation>
    <scope>NUCLEOTIDE SEQUENCE [LARGE SCALE GENOMIC DNA]</scope>
</reference>
<dbReference type="InterPro" id="IPR002772">
    <property type="entry name" value="Glyco_hydro_3_C"/>
</dbReference>
<evidence type="ECO:0000256" key="1">
    <source>
        <dbReference type="ARBA" id="ARBA00000448"/>
    </source>
</evidence>
<evidence type="ECO:0000259" key="7">
    <source>
        <dbReference type="Pfam" id="PF00933"/>
    </source>
</evidence>
<dbReference type="STRING" id="1797994.A2227_00205"/>
<evidence type="ECO:0000256" key="5">
    <source>
        <dbReference type="ARBA" id="ARBA00022801"/>
    </source>
</evidence>
<dbReference type="Proteomes" id="UP000178367">
    <property type="component" value="Unassembled WGS sequence"/>
</dbReference>
<keyword evidence="4" id="KW-0732">Signal</keyword>
<evidence type="ECO:0000259" key="8">
    <source>
        <dbReference type="Pfam" id="PF01915"/>
    </source>
</evidence>
<dbReference type="InterPro" id="IPR036962">
    <property type="entry name" value="Glyco_hydro_3_N_sf"/>
</dbReference>
<dbReference type="EMBL" id="MFGB01000020">
    <property type="protein sequence ID" value="OGF25620.1"/>
    <property type="molecule type" value="Genomic_DNA"/>
</dbReference>
<dbReference type="InterPro" id="IPR001764">
    <property type="entry name" value="Glyco_hydro_3_N"/>
</dbReference>
<dbReference type="PRINTS" id="PR00133">
    <property type="entry name" value="GLHYDRLASE3"/>
</dbReference>
<dbReference type="GO" id="GO:0008422">
    <property type="term" value="F:beta-glucosidase activity"/>
    <property type="evidence" value="ECO:0007669"/>
    <property type="project" value="UniProtKB-EC"/>
</dbReference>
<accession>A0A1F5SFZ2</accession>
<evidence type="ECO:0000313" key="9">
    <source>
        <dbReference type="EMBL" id="OGF25620.1"/>
    </source>
</evidence>
<name>A0A1F5SFZ2_9BACT</name>
<dbReference type="AlphaFoldDB" id="A0A1F5SFZ2"/>
<comment type="caution">
    <text evidence="9">The sequence shown here is derived from an EMBL/GenBank/DDBJ whole genome shotgun (WGS) entry which is preliminary data.</text>
</comment>
<comment type="similarity">
    <text evidence="2">Belongs to the glycosyl hydrolase 3 family.</text>
</comment>
<sequence>MKVEIMIFILILFLFFMWLGLGKSKPPGTYSKGSDEENIGDILTSMSLEEKAGQMTLVAEYAIKDKNDIGKKGIGGILSGGGGYPVPNTPESWRLMINSFQKEALASRTGIPLFYGVDAVHGHNNVEGAVIFPHNIGLGASRSSELVRETAFITAQEMLGTGANWNFAPVLSLPRDMRWGRVYESFGNDQALVSELGRHYILGLNEAGVLATPKHYLGEGFEEWGSSKDYLLDQGAITLSEEELLGDSLEPFEKAVNSGAMSIMVSRSSWQGVKISANKRLLTNILKEHLNFKGFLVSDWGAIDQISDNDYRNTVEAINAGIDMVMVPENYGEFIDNVVRAVNSGDIPESRINDAVERILRAKKSIGLFNVSITKHPDPDVLGNPEHRNVARRAVRESLVLLKNEGVLPITKGKSVILAGRGGDDVGLQSGGWTIEWQGREGKIPGGTSILEGLRRELPDCDITFEAEGDFIIPEKADIGIAVISEKPYAEGAGDTENLGLSESDRKVIESVKKHSKKTVLLVLAGRPLIISDVINQADAVVMAWLPGSEGDGIAEVLSGKYDFKGKLPLAWPKSMEAVKEKGEDPLFEFGYGLNYGLLVENEFYGT</sequence>
<dbReference type="InterPro" id="IPR017853">
    <property type="entry name" value="GH"/>
</dbReference>
<evidence type="ECO:0000256" key="2">
    <source>
        <dbReference type="ARBA" id="ARBA00005336"/>
    </source>
</evidence>
<keyword evidence="6" id="KW-0326">Glycosidase</keyword>